<protein>
    <submittedName>
        <fullName evidence="1">Uncharacterized protein</fullName>
    </submittedName>
</protein>
<dbReference type="EMBL" id="LSRX01002060">
    <property type="protein sequence ID" value="OLP76319.1"/>
    <property type="molecule type" value="Genomic_DNA"/>
</dbReference>
<keyword evidence="2" id="KW-1185">Reference proteome</keyword>
<accession>A0A1Q9C071</accession>
<evidence type="ECO:0000313" key="2">
    <source>
        <dbReference type="Proteomes" id="UP000186817"/>
    </source>
</evidence>
<comment type="caution">
    <text evidence="1">The sequence shown here is derived from an EMBL/GenBank/DDBJ whole genome shotgun (WGS) entry which is preliminary data.</text>
</comment>
<name>A0A1Q9C071_SYMMI</name>
<dbReference type="Proteomes" id="UP000186817">
    <property type="component" value="Unassembled WGS sequence"/>
</dbReference>
<dbReference type="OrthoDB" id="437545at2759"/>
<dbReference type="AlphaFoldDB" id="A0A1Q9C071"/>
<reference evidence="1 2" key="1">
    <citation type="submission" date="2016-02" db="EMBL/GenBank/DDBJ databases">
        <title>Genome analysis of coral dinoflagellate symbionts highlights evolutionary adaptations to a symbiotic lifestyle.</title>
        <authorList>
            <person name="Aranda M."/>
            <person name="Li Y."/>
            <person name="Liew Y.J."/>
            <person name="Baumgarten S."/>
            <person name="Simakov O."/>
            <person name="Wilson M."/>
            <person name="Piel J."/>
            <person name="Ashoor H."/>
            <person name="Bougouffa S."/>
            <person name="Bajic V.B."/>
            <person name="Ryu T."/>
            <person name="Ravasi T."/>
            <person name="Bayer T."/>
            <person name="Micklem G."/>
            <person name="Kim H."/>
            <person name="Bhak J."/>
            <person name="Lajeunesse T.C."/>
            <person name="Voolstra C.R."/>
        </authorList>
    </citation>
    <scope>NUCLEOTIDE SEQUENCE [LARGE SCALE GENOMIC DNA]</scope>
    <source>
        <strain evidence="1 2">CCMP2467</strain>
    </source>
</reference>
<proteinExistence type="predicted"/>
<organism evidence="1 2">
    <name type="scientific">Symbiodinium microadriaticum</name>
    <name type="common">Dinoflagellate</name>
    <name type="synonym">Zooxanthella microadriatica</name>
    <dbReference type="NCBI Taxonomy" id="2951"/>
    <lineage>
        <taxon>Eukaryota</taxon>
        <taxon>Sar</taxon>
        <taxon>Alveolata</taxon>
        <taxon>Dinophyceae</taxon>
        <taxon>Suessiales</taxon>
        <taxon>Symbiodiniaceae</taxon>
        <taxon>Symbiodinium</taxon>
    </lineage>
</organism>
<sequence>MMDHVDDPCDILHDYTGEEYQDQGIAHPTYEYQLVLPGSPYMINMRGRSDTFFDIDNFEAPSSHDVVYDKAQLGPQWTRDHLCLYADDSHLRFRFTSFEEFTSIMNDIRKICFVTFNGWIGHRNNLGDSHGLDELDEFFGGLRKPMQEEEIKLLKQDHSLIFFLRPGENSMISHLFQTAKSFKAKQAANPQWAPGQQPLKVIMAIAMFKELGARLEALCQDQTRLAQVKEFGWRDPATGWKFQRWNPQLKALEEDNSRSPVSDQMVANNLQKLCQALAQDTVHRFHCTRKMADVMESPATFQLDLSTRTALSLEAWAALMALQGCTVLQLGGFAYKRETLKPSPAVAKLKDMIYGRCLDATLQDAVEVNREIMMPFFADHQLYIELAHYRLLATITHHGAHPRTSQIEELLRHVCFMGLSEVMVSGKSKHARQGLRHKVGMVGHPTSSGALQFPIKRQIDGATY</sequence>
<gene>
    <name evidence="1" type="ORF">AK812_SmicGene43763</name>
</gene>
<evidence type="ECO:0000313" key="1">
    <source>
        <dbReference type="EMBL" id="OLP76319.1"/>
    </source>
</evidence>